<protein>
    <submittedName>
        <fullName evidence="3">Neutral protease</fullName>
        <ecNumber evidence="3">3.4.24.25</ecNumber>
    </submittedName>
</protein>
<name>A0A5S9PH85_9GAMM</name>
<evidence type="ECO:0000256" key="1">
    <source>
        <dbReference type="SAM" id="MobiDB-lite"/>
    </source>
</evidence>
<dbReference type="AlphaFoldDB" id="A0A5S9PH85"/>
<dbReference type="Gene3D" id="1.10.390.10">
    <property type="entry name" value="Neutral Protease Domain 2"/>
    <property type="match status" value="1"/>
</dbReference>
<dbReference type="OrthoDB" id="5378341at2"/>
<dbReference type="Pfam" id="PF18911">
    <property type="entry name" value="PKD_4"/>
    <property type="match status" value="1"/>
</dbReference>
<dbReference type="CDD" id="cd00146">
    <property type="entry name" value="PKD"/>
    <property type="match status" value="1"/>
</dbReference>
<evidence type="ECO:0000313" key="3">
    <source>
        <dbReference type="EMBL" id="CAA0103049.1"/>
    </source>
</evidence>
<dbReference type="Gene3D" id="3.10.170.10">
    <property type="match status" value="1"/>
</dbReference>
<feature type="compositionally biased region" description="Low complexity" evidence="1">
    <location>
        <begin position="18"/>
        <end position="29"/>
    </location>
</feature>
<feature type="domain" description="PKD" evidence="2">
    <location>
        <begin position="503"/>
        <end position="552"/>
    </location>
</feature>
<dbReference type="EMBL" id="CACSIO010000009">
    <property type="protein sequence ID" value="CAA0103049.1"/>
    <property type="molecule type" value="Genomic_DNA"/>
</dbReference>
<dbReference type="SUPFAM" id="SSF49299">
    <property type="entry name" value="PKD domain"/>
    <property type="match status" value="1"/>
</dbReference>
<keyword evidence="4" id="KW-1185">Reference proteome</keyword>
<dbReference type="InterPro" id="IPR027268">
    <property type="entry name" value="Peptidase_M4/M1_CTD_sf"/>
</dbReference>
<dbReference type="InterPro" id="IPR013856">
    <property type="entry name" value="Peptidase_M4_domain"/>
</dbReference>
<dbReference type="InterPro" id="IPR035986">
    <property type="entry name" value="PKD_dom_sf"/>
</dbReference>
<dbReference type="Proteomes" id="UP000441399">
    <property type="component" value="Unassembled WGS sequence"/>
</dbReference>
<evidence type="ECO:0000259" key="2">
    <source>
        <dbReference type="PROSITE" id="PS50093"/>
    </source>
</evidence>
<dbReference type="Gene3D" id="2.60.40.10">
    <property type="entry name" value="Immunoglobulins"/>
    <property type="match status" value="1"/>
</dbReference>
<dbReference type="InterPro" id="IPR000601">
    <property type="entry name" value="PKD_dom"/>
</dbReference>
<gene>
    <name evidence="3" type="primary">nprV</name>
    <name evidence="3" type="ORF">OPDIPICF_04509</name>
</gene>
<organism evidence="3 4">
    <name type="scientific">BD1-7 clade bacterium</name>
    <dbReference type="NCBI Taxonomy" id="2029982"/>
    <lineage>
        <taxon>Bacteria</taxon>
        <taxon>Pseudomonadati</taxon>
        <taxon>Pseudomonadota</taxon>
        <taxon>Gammaproteobacteria</taxon>
        <taxon>Cellvibrionales</taxon>
        <taxon>Spongiibacteraceae</taxon>
        <taxon>BD1-7 clade</taxon>
    </lineage>
</organism>
<sequence length="708" mass="77873">MKLYLAVLASALLCACGGSDSPKSSSGTEPGTGPGEEPGDPSLPQNPLVQVRFIDDDSRPGYVSGALTAKQQVTLEDTVSEPEFYVVDLYDGQGNLIEADWYQSSSANADQITVAGAVPEEPSYAMRIHAGNAQGRSQNSVTLRFHDFKGNSLMTGPGGNVDRPWAYGEQRPKIAVYRDVSTGVCAFDNGFAYVVDMLEETDTRRDGNNGQSNVADDTMFPAFQFDCGVNPHNTDRPTLFDSSMEQSPDNIWSYSVQNDAMYYGTIVYRSLHAALGEPPLDEKLRIRVHYNEGFIPSIFWDGAYANFTEGHAGAYHSSVTLDIIGHEIGHGVLSRFVPAWASFDGSLPFEVKTAHEAFSDITGFVAKYKHSGQMQWVHAEEAELFERDLSKIVTEEGAVVSYLDYADAGQNFYLGVGLLTYPFYQLVQSRGVDSAYRLFTDAAKNCWSGAQTLESIAQCIKTTADAKGDDTADIVDAFKTVKIQAFDQGVLSHFNVEPFKMRVVFSDNSRSTGQVTGWQWDFGDGNTSTERSPEHTYAEAGDYTVTLRVDDNSQDTDTFSRKLDITDQYCAPQTSSLVKAQIDAVEIDGNVLDYSPSQHSYGATIIHVADDSRVSVRIEGDDKGETGSFTWIAWLDVNDNGVYEESELIKQAVVDSPVYAWTTELNVSAIPNGQARYLRLTGRPFNRKACDQFVGQVLDVRVQQAETR</sequence>
<dbReference type="PROSITE" id="PS50093">
    <property type="entry name" value="PKD"/>
    <property type="match status" value="1"/>
</dbReference>
<accession>A0A5S9PH85</accession>
<keyword evidence="3" id="KW-0378">Hydrolase</keyword>
<dbReference type="SMART" id="SM00089">
    <property type="entry name" value="PKD"/>
    <property type="match status" value="1"/>
</dbReference>
<proteinExistence type="predicted"/>
<dbReference type="Pfam" id="PF01447">
    <property type="entry name" value="Peptidase_M4"/>
    <property type="match status" value="1"/>
</dbReference>
<dbReference type="SUPFAM" id="SSF55486">
    <property type="entry name" value="Metalloproteases ('zincins'), catalytic domain"/>
    <property type="match status" value="1"/>
</dbReference>
<dbReference type="PROSITE" id="PS51257">
    <property type="entry name" value="PROKAR_LIPOPROTEIN"/>
    <property type="match status" value="1"/>
</dbReference>
<dbReference type="GO" id="GO:0004222">
    <property type="term" value="F:metalloendopeptidase activity"/>
    <property type="evidence" value="ECO:0007669"/>
    <property type="project" value="InterPro"/>
</dbReference>
<dbReference type="EC" id="3.4.24.25" evidence="3"/>
<dbReference type="InterPro" id="IPR022409">
    <property type="entry name" value="PKD/Chitinase_dom"/>
</dbReference>
<keyword evidence="3" id="KW-0645">Protease</keyword>
<feature type="region of interest" description="Disordered" evidence="1">
    <location>
        <begin position="18"/>
        <end position="46"/>
    </location>
</feature>
<dbReference type="GO" id="GO:0006508">
    <property type="term" value="P:proteolysis"/>
    <property type="evidence" value="ECO:0007669"/>
    <property type="project" value="UniProtKB-KW"/>
</dbReference>
<dbReference type="InterPro" id="IPR013783">
    <property type="entry name" value="Ig-like_fold"/>
</dbReference>
<reference evidence="3 4" key="1">
    <citation type="submission" date="2019-11" db="EMBL/GenBank/DDBJ databases">
        <authorList>
            <person name="Holert J."/>
        </authorList>
    </citation>
    <scope>NUCLEOTIDE SEQUENCE [LARGE SCALE GENOMIC DNA]</scope>
    <source>
        <strain evidence="3">SB11_3</strain>
    </source>
</reference>
<evidence type="ECO:0000313" key="4">
    <source>
        <dbReference type="Proteomes" id="UP000441399"/>
    </source>
</evidence>